<dbReference type="PANTHER" id="PTHR30411:SF1">
    <property type="entry name" value="CYTOPLASMIC PROTEIN"/>
    <property type="match status" value="1"/>
</dbReference>
<feature type="domain" description="YbaK/aminoacyl-tRNA synthetase-associated" evidence="1">
    <location>
        <begin position="28"/>
        <end position="145"/>
    </location>
</feature>
<comment type="caution">
    <text evidence="2">The sequence shown here is derived from an EMBL/GenBank/DDBJ whole genome shotgun (WGS) entry which is preliminary data.</text>
</comment>
<evidence type="ECO:0000313" key="2">
    <source>
        <dbReference type="EMBL" id="PSJ95223.1"/>
    </source>
</evidence>
<accession>A0A2P7V7N0</accession>
<proteinExistence type="predicted"/>
<dbReference type="PANTHER" id="PTHR30411">
    <property type="entry name" value="CYTOPLASMIC PROTEIN"/>
    <property type="match status" value="1"/>
</dbReference>
<evidence type="ECO:0000313" key="3">
    <source>
        <dbReference type="Proteomes" id="UP000240419"/>
    </source>
</evidence>
<dbReference type="AlphaFoldDB" id="A0A2P7V7N0"/>
<protein>
    <submittedName>
        <fullName evidence="2">Aminoacyl-tRNA deacylase</fullName>
    </submittedName>
</protein>
<keyword evidence="3" id="KW-1185">Reference proteome</keyword>
<dbReference type="InterPro" id="IPR007214">
    <property type="entry name" value="YbaK/aa-tRNA-synth-assoc-dom"/>
</dbReference>
<dbReference type="EMBL" id="PXZM01000021">
    <property type="protein sequence ID" value="PSJ95223.1"/>
    <property type="molecule type" value="Genomic_DNA"/>
</dbReference>
<evidence type="ECO:0000259" key="1">
    <source>
        <dbReference type="Pfam" id="PF04073"/>
    </source>
</evidence>
<organism evidence="2 3">
    <name type="scientific">Brevibacillus fortis</name>
    <dbReference type="NCBI Taxonomy" id="2126352"/>
    <lineage>
        <taxon>Bacteria</taxon>
        <taxon>Bacillati</taxon>
        <taxon>Bacillota</taxon>
        <taxon>Bacilli</taxon>
        <taxon>Bacillales</taxon>
        <taxon>Paenibacillaceae</taxon>
        <taxon>Brevibacillus</taxon>
    </lineage>
</organism>
<dbReference type="OrthoDB" id="9798760at2"/>
<dbReference type="Proteomes" id="UP000240419">
    <property type="component" value="Unassembled WGS sequence"/>
</dbReference>
<dbReference type="SUPFAM" id="SSF55826">
    <property type="entry name" value="YbaK/ProRS associated domain"/>
    <property type="match status" value="1"/>
</dbReference>
<dbReference type="Gene3D" id="3.90.960.10">
    <property type="entry name" value="YbaK/aminoacyl-tRNA synthetase-associated domain"/>
    <property type="match status" value="1"/>
</dbReference>
<sequence>MIASPLEKVRSYVQRYDSSIEPILFEQPLPTSEVAAEALGVEIGQIAKSILFRVDEQFALFVAAGDVRVHPKQVKAAFGQGKPKMATPEEVEKMTGFRVGAVCPFALQEEVPVYVDRSLKRFSVVYTAAGIAESLLPVSYEALLKMTGAKEIDAASPEGNPE</sequence>
<dbReference type="GO" id="GO:0002161">
    <property type="term" value="F:aminoacyl-tRNA deacylase activity"/>
    <property type="evidence" value="ECO:0007669"/>
    <property type="project" value="InterPro"/>
</dbReference>
<gene>
    <name evidence="2" type="ORF">C7R93_13230</name>
</gene>
<dbReference type="CDD" id="cd04333">
    <property type="entry name" value="ProX_deacylase"/>
    <property type="match status" value="1"/>
</dbReference>
<dbReference type="RefSeq" id="WP_106839258.1">
    <property type="nucleotide sequence ID" value="NZ_JBCNIW010000012.1"/>
</dbReference>
<name>A0A2P7V7N0_9BACL</name>
<dbReference type="InterPro" id="IPR036754">
    <property type="entry name" value="YbaK/aa-tRNA-synt-asso_dom_sf"/>
</dbReference>
<reference evidence="2 3" key="1">
    <citation type="submission" date="2018-03" db="EMBL/GenBank/DDBJ databases">
        <title>Brevisbacillus phylogenomics.</title>
        <authorList>
            <person name="Dunlap C."/>
        </authorList>
    </citation>
    <scope>NUCLEOTIDE SEQUENCE [LARGE SCALE GENOMIC DNA]</scope>
    <source>
        <strain evidence="2 3">NRRL NRS-1210</strain>
    </source>
</reference>
<dbReference type="Pfam" id="PF04073">
    <property type="entry name" value="tRNA_edit"/>
    <property type="match status" value="1"/>
</dbReference>